<sequence>MLDPLDPLPPTPLTDWEILAVASRMVQRCDCDQFIAERVGLLALIEDAPGVATWRAIAMKVRAIRDAPAV</sequence>
<protein>
    <submittedName>
        <fullName evidence="2">Uncharacterized protein</fullName>
    </submittedName>
</protein>
<evidence type="ECO:0000313" key="3">
    <source>
        <dbReference type="Proteomes" id="UP000018851"/>
    </source>
</evidence>
<dbReference type="OrthoDB" id="7363783at2"/>
<dbReference type="Proteomes" id="UP000018851">
    <property type="component" value="Chromosome"/>
</dbReference>
<evidence type="ECO:0000313" key="1">
    <source>
        <dbReference type="EMBL" id="AHE55558.1"/>
    </source>
</evidence>
<dbReference type="EMBL" id="CP006644">
    <property type="protein sequence ID" value="AHE55558.1"/>
    <property type="molecule type" value="Genomic_DNA"/>
</dbReference>
<reference evidence="2 3" key="1">
    <citation type="submission" date="2013-07" db="EMBL/GenBank/DDBJ databases">
        <title>Completed genome of Sphingomonas sanxanigenens NX02.</title>
        <authorList>
            <person name="Ma T."/>
            <person name="Huang H."/>
            <person name="Wu M."/>
            <person name="Li X."/>
            <person name="Li G."/>
        </authorList>
    </citation>
    <scope>NUCLEOTIDE SEQUENCE [LARGE SCALE GENOMIC DNA]</scope>
    <source>
        <strain evidence="2 3">NX02</strain>
    </source>
</reference>
<dbReference type="HOGENOM" id="CLU_2572097_0_0_5"/>
<keyword evidence="3" id="KW-1185">Reference proteome</keyword>
<proteinExistence type="predicted"/>
<dbReference type="RefSeq" id="WP_025293724.1">
    <property type="nucleotide sequence ID" value="NZ_CP006644.1"/>
</dbReference>
<dbReference type="KEGG" id="ssan:NX02_19490"/>
<name>W0ALI7_9SPHN</name>
<dbReference type="KEGG" id="ssan:NX02_29440"/>
<dbReference type="EMBL" id="CP006644">
    <property type="protein sequence ID" value="AHE57452.1"/>
    <property type="molecule type" value="Genomic_DNA"/>
</dbReference>
<gene>
    <name evidence="1" type="ORF">NX02_19490</name>
    <name evidence="2" type="ORF">NX02_29440</name>
</gene>
<dbReference type="AlphaFoldDB" id="W0ALI7"/>
<organism evidence="2 3">
    <name type="scientific">Sphingomonas sanxanigenens DSM 19645 = NX02</name>
    <dbReference type="NCBI Taxonomy" id="1123269"/>
    <lineage>
        <taxon>Bacteria</taxon>
        <taxon>Pseudomonadati</taxon>
        <taxon>Pseudomonadota</taxon>
        <taxon>Alphaproteobacteria</taxon>
        <taxon>Sphingomonadales</taxon>
        <taxon>Sphingomonadaceae</taxon>
        <taxon>Sphingomonas</taxon>
    </lineage>
</organism>
<accession>W0ALI7</accession>
<evidence type="ECO:0000313" key="2">
    <source>
        <dbReference type="EMBL" id="AHE57452.1"/>
    </source>
</evidence>
<dbReference type="PATRIC" id="fig|1123269.5.peg.3814"/>